<dbReference type="Proteomes" id="UP000324585">
    <property type="component" value="Unassembled WGS sequence"/>
</dbReference>
<comment type="caution">
    <text evidence="15">The sequence shown here is derived from an EMBL/GenBank/DDBJ whole genome shotgun (WGS) entry which is preliminary data.</text>
</comment>
<dbReference type="Gene3D" id="3.40.50.1000">
    <property type="entry name" value="HAD superfamily/HAD-like"/>
    <property type="match status" value="1"/>
</dbReference>
<evidence type="ECO:0000256" key="4">
    <source>
        <dbReference type="ARBA" id="ARBA00022692"/>
    </source>
</evidence>
<gene>
    <name evidence="15" type="ORF">FVE85_3230</name>
</gene>
<keyword evidence="5" id="KW-0999">Mitochondrion inner membrane</keyword>
<keyword evidence="11 12" id="KW-0472">Membrane</keyword>
<dbReference type="GO" id="GO:0015031">
    <property type="term" value="P:protein transport"/>
    <property type="evidence" value="ECO:0007669"/>
    <property type="project" value="UniProtKB-KW"/>
</dbReference>
<dbReference type="AlphaFoldDB" id="A0A5J4YU03"/>
<dbReference type="InterPro" id="IPR004274">
    <property type="entry name" value="FCP1_dom"/>
</dbReference>
<dbReference type="SMART" id="SM00577">
    <property type="entry name" value="CPDc"/>
    <property type="match status" value="1"/>
</dbReference>
<keyword evidence="6 12" id="KW-0653">Protein transport</keyword>
<keyword evidence="3 12" id="KW-0813">Transport</keyword>
<evidence type="ECO:0000313" key="15">
    <source>
        <dbReference type="EMBL" id="KAA8494989.1"/>
    </source>
</evidence>
<evidence type="ECO:0000256" key="10">
    <source>
        <dbReference type="ARBA" id="ARBA00023128"/>
    </source>
</evidence>
<keyword evidence="8 12" id="KW-1133">Transmembrane helix</keyword>
<comment type="function">
    <text evidence="12">Essential component of the TIM23 complex, a complex that mediates the translocation of transit peptide-containing proteins across the mitochondrial inner membrane.</text>
</comment>
<reference evidence="16" key="1">
    <citation type="journal article" date="2019" name="Nat. Commun.">
        <title>Expansion of phycobilisome linker gene families in mesophilic red algae.</title>
        <authorList>
            <person name="Lee J."/>
            <person name="Kim D."/>
            <person name="Bhattacharya D."/>
            <person name="Yoon H.S."/>
        </authorList>
    </citation>
    <scope>NUCLEOTIDE SEQUENCE [LARGE SCALE GENOMIC DNA]</scope>
    <source>
        <strain evidence="16">CCMP 1328</strain>
    </source>
</reference>
<dbReference type="GO" id="GO:0005744">
    <property type="term" value="C:TIM23 mitochondrial import inner membrane translocase complex"/>
    <property type="evidence" value="ECO:0007669"/>
    <property type="project" value="UniProtKB-UniRule"/>
</dbReference>
<evidence type="ECO:0000256" key="2">
    <source>
        <dbReference type="ARBA" id="ARBA00006344"/>
    </source>
</evidence>
<evidence type="ECO:0000256" key="7">
    <source>
        <dbReference type="ARBA" id="ARBA00022946"/>
    </source>
</evidence>
<dbReference type="FunFam" id="3.40.50.1000:FF:000019">
    <property type="entry name" value="Mitochondrial import inner membrane translocase subunit TIM50"/>
    <property type="match status" value="1"/>
</dbReference>
<protein>
    <recommendedName>
        <fullName evidence="12">Mitochondrial import inner membrane translocase subunit TIM50</fullName>
    </recommendedName>
</protein>
<keyword evidence="4 12" id="KW-0812">Transmembrane</keyword>
<evidence type="ECO:0000256" key="8">
    <source>
        <dbReference type="ARBA" id="ARBA00022989"/>
    </source>
</evidence>
<dbReference type="OMA" id="PNGYISH"/>
<evidence type="ECO:0000256" key="12">
    <source>
        <dbReference type="RuleBase" id="RU365079"/>
    </source>
</evidence>
<feature type="compositionally biased region" description="Basic and acidic residues" evidence="13">
    <location>
        <begin position="108"/>
        <end position="123"/>
    </location>
</feature>
<organism evidence="15 16">
    <name type="scientific">Porphyridium purpureum</name>
    <name type="common">Red alga</name>
    <name type="synonym">Porphyridium cruentum</name>
    <dbReference type="NCBI Taxonomy" id="35688"/>
    <lineage>
        <taxon>Eukaryota</taxon>
        <taxon>Rhodophyta</taxon>
        <taxon>Bangiophyceae</taxon>
        <taxon>Porphyridiales</taxon>
        <taxon>Porphyridiaceae</taxon>
        <taxon>Porphyridium</taxon>
    </lineage>
</organism>
<accession>A0A5J4YU03</accession>
<keyword evidence="10 12" id="KW-0496">Mitochondrion</keyword>
<dbReference type="PROSITE" id="PS50969">
    <property type="entry name" value="FCP1"/>
    <property type="match status" value="1"/>
</dbReference>
<dbReference type="SUPFAM" id="SSF56784">
    <property type="entry name" value="HAD-like"/>
    <property type="match status" value="1"/>
</dbReference>
<proteinExistence type="inferred from homology"/>
<keyword evidence="16" id="KW-1185">Reference proteome</keyword>
<evidence type="ECO:0000256" key="3">
    <source>
        <dbReference type="ARBA" id="ARBA00022448"/>
    </source>
</evidence>
<dbReference type="InterPro" id="IPR050365">
    <property type="entry name" value="TIM50"/>
</dbReference>
<feature type="region of interest" description="Disordered" evidence="13">
    <location>
        <begin position="83"/>
        <end position="133"/>
    </location>
</feature>
<dbReference type="PANTHER" id="PTHR12210">
    <property type="entry name" value="DULLARD PROTEIN PHOSPHATASE"/>
    <property type="match status" value="1"/>
</dbReference>
<feature type="domain" description="FCP1 homology" evidence="14">
    <location>
        <begin position="194"/>
        <end position="337"/>
    </location>
</feature>
<evidence type="ECO:0000256" key="13">
    <source>
        <dbReference type="SAM" id="MobiDB-lite"/>
    </source>
</evidence>
<comment type="subcellular location">
    <subcellularLocation>
        <location evidence="1 12">Mitochondrion inner membrane</location>
        <topology evidence="1 12">Single-pass membrane protein</topology>
    </subcellularLocation>
</comment>
<evidence type="ECO:0000313" key="16">
    <source>
        <dbReference type="Proteomes" id="UP000324585"/>
    </source>
</evidence>
<sequence length="410" mass="45718">MTRQCSYVEGFIEVSVLWRYSIAVWHNIVHARLRQGRKSPRRAFHARSMASLASYVHSRVTRVTRVCGWRLLSRTLLTPRRLSSSQLQGKSGAVPPPGTAASASQAEDAAHLDRVGDESRRGQEGSAQPSAASGSGFSLFRFFGVTAVVGAVGLGAMYLARPEPTQKMISDFVEYFTEPSKDKFLPDPLPMFPGGPPPMTLVLDLDETLIHSNWSRQSGWRIAKRPGLEAFLAYMSSFYEIVVFSTGLNTYADPILDRLDPNGYISHRLYRDATKYESGEHVFDLSKLNRDESRIVLVDSHAIHAKHQPGNLLLVSQWKNDPKDRTLLELIPFLESMAQENVRDVRPVLTSYAEVDNIPEEFRRRRRAGEAAGSHWGGLGAKHSSAGMQPAEKLEPPPGSLWAHLRSNRS</sequence>
<evidence type="ECO:0000256" key="6">
    <source>
        <dbReference type="ARBA" id="ARBA00022927"/>
    </source>
</evidence>
<feature type="transmembrane region" description="Helical" evidence="12">
    <location>
        <begin position="139"/>
        <end position="160"/>
    </location>
</feature>
<dbReference type="OrthoDB" id="287041at2759"/>
<dbReference type="EMBL" id="VRMN01000004">
    <property type="protein sequence ID" value="KAA8494989.1"/>
    <property type="molecule type" value="Genomic_DNA"/>
</dbReference>
<evidence type="ECO:0000256" key="11">
    <source>
        <dbReference type="ARBA" id="ARBA00023136"/>
    </source>
</evidence>
<dbReference type="CDD" id="cd07521">
    <property type="entry name" value="HAD_FCP1-like"/>
    <property type="match status" value="1"/>
</dbReference>
<keyword evidence="7 12" id="KW-0809">Transit peptide</keyword>
<dbReference type="InterPro" id="IPR036412">
    <property type="entry name" value="HAD-like_sf"/>
</dbReference>
<comment type="similarity">
    <text evidence="2 12">Belongs to the TIM50 family.</text>
</comment>
<evidence type="ECO:0000259" key="14">
    <source>
        <dbReference type="PROSITE" id="PS50969"/>
    </source>
</evidence>
<dbReference type="InterPro" id="IPR023214">
    <property type="entry name" value="HAD_sf"/>
</dbReference>
<name>A0A5J4YU03_PORPP</name>
<comment type="subunit">
    <text evidence="12">Component of the TIM23 complex.</text>
</comment>
<feature type="region of interest" description="Disordered" evidence="13">
    <location>
        <begin position="373"/>
        <end position="410"/>
    </location>
</feature>
<dbReference type="Pfam" id="PF03031">
    <property type="entry name" value="NIF"/>
    <property type="match status" value="1"/>
</dbReference>
<evidence type="ECO:0000256" key="5">
    <source>
        <dbReference type="ARBA" id="ARBA00022792"/>
    </source>
</evidence>
<evidence type="ECO:0000256" key="1">
    <source>
        <dbReference type="ARBA" id="ARBA00004434"/>
    </source>
</evidence>
<evidence type="ECO:0000256" key="9">
    <source>
        <dbReference type="ARBA" id="ARBA00023010"/>
    </source>
</evidence>
<keyword evidence="9 12" id="KW-0811">Translocation</keyword>